<dbReference type="SUPFAM" id="SSF53218">
    <property type="entry name" value="Molybdenum cofactor biosynthesis proteins"/>
    <property type="match status" value="1"/>
</dbReference>
<dbReference type="SMART" id="SM00852">
    <property type="entry name" value="MoCF_biosynth"/>
    <property type="match status" value="1"/>
</dbReference>
<gene>
    <name evidence="2" type="ORF">C0189_00215</name>
</gene>
<evidence type="ECO:0000259" key="1">
    <source>
        <dbReference type="SMART" id="SM00852"/>
    </source>
</evidence>
<dbReference type="CDD" id="cd03522">
    <property type="entry name" value="MoeA_like"/>
    <property type="match status" value="1"/>
</dbReference>
<evidence type="ECO:0000313" key="2">
    <source>
        <dbReference type="EMBL" id="PMP68930.1"/>
    </source>
</evidence>
<dbReference type="PANTHER" id="PTHR13939">
    <property type="entry name" value="NICOTINAMIDE-NUCLEOTIDE AMIDOHYDROLASE PNCC"/>
    <property type="match status" value="1"/>
</dbReference>
<evidence type="ECO:0000313" key="3">
    <source>
        <dbReference type="Proteomes" id="UP000237040"/>
    </source>
</evidence>
<organism evidence="2 3">
    <name type="scientific">Caldisericum exile</name>
    <dbReference type="NCBI Taxonomy" id="693075"/>
    <lineage>
        <taxon>Bacteria</taxon>
        <taxon>Pseudomonadati</taxon>
        <taxon>Caldisericota/Cryosericota group</taxon>
        <taxon>Caldisericota</taxon>
        <taxon>Caldisericia</taxon>
        <taxon>Caldisericales</taxon>
        <taxon>Caldisericaceae</taxon>
        <taxon>Caldisericum</taxon>
    </lineage>
</organism>
<sequence>MIKKVKIEDAVGLPLGADVTQIIPQKYKGPLFRTGHVISKKDLDMLRMIGKEYVWIYEKQEGFIHQDEASLRIANSLIDESLYVSGPSEGWAIIKAKESGIFLGDDKIAKKINGFNRTILTTIENYSLVSENQQVAKCKITSIETNERLLDKIESIGKDLKKDNKSALRVVKPMIKRFGVIVTGSEVYYGLVEDAATEKVIEKLKPYGAQVVFNKIVRDDKTEIKKAIDEAIQRKVEAIILTGGMGPDPDDATASSIKEAGGKILRYGVPVNPASMSLIASIGDIPLLGISAGFISFKKSFLDFILPRILVKEKITKREIASWGLGGILRQD</sequence>
<feature type="domain" description="MoaB/Mog" evidence="1">
    <location>
        <begin position="179"/>
        <end position="311"/>
    </location>
</feature>
<dbReference type="UniPathway" id="UPA00344"/>
<dbReference type="InterPro" id="IPR036425">
    <property type="entry name" value="MoaB/Mog-like_dom_sf"/>
</dbReference>
<dbReference type="InterPro" id="IPR050101">
    <property type="entry name" value="CinA"/>
</dbReference>
<reference evidence="2 3" key="1">
    <citation type="submission" date="2018-01" db="EMBL/GenBank/DDBJ databases">
        <title>Metagenomic assembled genomes from two thermal pools in the Uzon Caldera, Kamchatka, Russia.</title>
        <authorList>
            <person name="Wilkins L."/>
            <person name="Ettinger C."/>
        </authorList>
    </citation>
    <scope>NUCLEOTIDE SEQUENCE [LARGE SCALE GENOMIC DNA]</scope>
    <source>
        <strain evidence="2">ZAV-07</strain>
    </source>
</reference>
<protein>
    <recommendedName>
        <fullName evidence="1">MoaB/Mog domain-containing protein</fullName>
    </recommendedName>
</protein>
<dbReference type="Gene3D" id="3.40.980.10">
    <property type="entry name" value="MoaB/Mog-like domain"/>
    <property type="match status" value="1"/>
</dbReference>
<dbReference type="InterPro" id="IPR001453">
    <property type="entry name" value="MoaB/Mog_dom"/>
</dbReference>
<dbReference type="PANTHER" id="PTHR13939:SF0">
    <property type="entry name" value="NMN AMIDOHYDROLASE-LIKE PROTEIN YFAY"/>
    <property type="match status" value="1"/>
</dbReference>
<dbReference type="AlphaFoldDB" id="A0A2J6WG17"/>
<proteinExistence type="predicted"/>
<name>A0A2J6WG17_9BACT</name>
<dbReference type="EMBL" id="PNIL01000003">
    <property type="protein sequence ID" value="PMP68930.1"/>
    <property type="molecule type" value="Genomic_DNA"/>
</dbReference>
<accession>A0A2J6WG17</accession>
<dbReference type="Proteomes" id="UP000237040">
    <property type="component" value="Unassembled WGS sequence"/>
</dbReference>
<dbReference type="Pfam" id="PF00994">
    <property type="entry name" value="MoCF_biosynth"/>
    <property type="match status" value="1"/>
</dbReference>
<dbReference type="RefSeq" id="WP_424587160.1">
    <property type="nucleotide sequence ID" value="NZ_JBNAUB010000065.1"/>
</dbReference>
<comment type="caution">
    <text evidence="2">The sequence shown here is derived from an EMBL/GenBank/DDBJ whole genome shotgun (WGS) entry which is preliminary data.</text>
</comment>